<name>A0ABP5P6G2_9ACTN</name>
<accession>A0ABP5P6G2</accession>
<evidence type="ECO:0000313" key="1">
    <source>
        <dbReference type="EMBL" id="GAA2207386.1"/>
    </source>
</evidence>
<dbReference type="Proteomes" id="UP001499843">
    <property type="component" value="Unassembled WGS sequence"/>
</dbReference>
<gene>
    <name evidence="1" type="ORF">GCM10009850_028440</name>
</gene>
<protein>
    <submittedName>
        <fullName evidence="1">Uncharacterized protein</fullName>
    </submittedName>
</protein>
<dbReference type="RefSeq" id="WP_344474535.1">
    <property type="nucleotide sequence ID" value="NZ_BAAAQX010000006.1"/>
</dbReference>
<dbReference type="EMBL" id="BAAAQX010000006">
    <property type="protein sequence ID" value="GAA2207386.1"/>
    <property type="molecule type" value="Genomic_DNA"/>
</dbReference>
<organism evidence="1 2">
    <name type="scientific">Nonomuraea monospora</name>
    <dbReference type="NCBI Taxonomy" id="568818"/>
    <lineage>
        <taxon>Bacteria</taxon>
        <taxon>Bacillati</taxon>
        <taxon>Actinomycetota</taxon>
        <taxon>Actinomycetes</taxon>
        <taxon>Streptosporangiales</taxon>
        <taxon>Streptosporangiaceae</taxon>
        <taxon>Nonomuraea</taxon>
    </lineage>
</organism>
<reference evidence="2" key="1">
    <citation type="journal article" date="2019" name="Int. J. Syst. Evol. Microbiol.">
        <title>The Global Catalogue of Microorganisms (GCM) 10K type strain sequencing project: providing services to taxonomists for standard genome sequencing and annotation.</title>
        <authorList>
            <consortium name="The Broad Institute Genomics Platform"/>
            <consortium name="The Broad Institute Genome Sequencing Center for Infectious Disease"/>
            <person name="Wu L."/>
            <person name="Ma J."/>
        </authorList>
    </citation>
    <scope>NUCLEOTIDE SEQUENCE [LARGE SCALE GENOMIC DNA]</scope>
    <source>
        <strain evidence="2">JCM 16114</strain>
    </source>
</reference>
<keyword evidence="2" id="KW-1185">Reference proteome</keyword>
<evidence type="ECO:0000313" key="2">
    <source>
        <dbReference type="Proteomes" id="UP001499843"/>
    </source>
</evidence>
<proteinExistence type="predicted"/>
<sequence>MTTGFVDASYQAFDECRTRVRTASQEFNVADILKDSKSKTPAERTDPTLFGMLNNVTDLTAQMDATWAAVRAEIESGRLRLAEVERALSDVETNLRTAATASGA</sequence>
<comment type="caution">
    <text evidence="1">The sequence shown here is derived from an EMBL/GenBank/DDBJ whole genome shotgun (WGS) entry which is preliminary data.</text>
</comment>